<sequence length="985" mass="117438">MAAEVPQPWTYNDILSDVIRLKQVQYTTRHRHRVGTLFKPFHREELFDLGTILGTKFDHIASDRRRKGRFPRDPLAPDVAPREETKKMQRVANRLVTGFYMYVEIEDINKRNAIQNGLVVNWLWRNVKLQELLDQEILKFTRRIEELDREEEEQQEQERQQIEVEVIQIDSDGDEDDDDDNNNGNEAENEEDDIFVDELEVVSDEEDDMEDFDDEDDEDDEDEEEEEDEEDEDDEEDENGNGEDDDNTAIEEFYKVYALVYKRHQACIQHEIEQSARGLPAEIILPMDQTKLINAVCERLFEPDNHEKLMKELSDLEEERKYLQEKPFRRPGQFQLPDHVRDRLKIGEIQVIESSIDLLRDALIKGMEFPGMGIFRLIGEIARESGATKINEQALAHITEFMVQTDDFKRRFAEFQEKPKWNCPEAQTLYTPHISGSHWRLWTKMEEPEDQEAVRRPVRRRGRPRRRRAIIWGRPVRNDVQFSDEEEEEDAEDEEEEGDGEEDQEEEEEEEDEVEDEADEENEEDDEVQVNEEPEDQDAVRPPRRRPGRPRRRRAIIWGRPVRNDVQFFDEEEEEEEEEEEGEEEGEDDDEEDQEDEDEEDEEDEEEEENDAVPVGRVEAEDNGGDEEDDEEDEEDEEEEEEEDEEDQEEEEDEEEDELEDQADEENEEDLEDEDEEDDEEGDEEYDDYSVPSVFSFYFQIKKVLNKHQLERSARGLPVQEIPQFDPGKIAMTVCKLFTESDVGPDGPFTPAQDKFLDHWIRMMDLVEEMTEEEPEIRMEKPHRQPGQFKLPENIRERLRTVHVQVLESSIDLLRDALVKGMKFDGLKVFSEINELVNKDMEMEEDDFLLPEGELEDAINIIVRTDDEIRRRKAYEEMDRHHLRTGREKIQLPEAQILHLPRIPREDWRCWTKEDVLDWIKYFIPLQAHRELIEVQHFTGKQLDKFLKSEQEWVEAGWPFGLYIRIRSHFNRVVNRYYRFPYLVR</sequence>
<evidence type="ECO:0000256" key="1">
    <source>
        <dbReference type="SAM" id="Coils"/>
    </source>
</evidence>
<dbReference type="InParanoid" id="G0PDK9"/>
<name>G0PDK9_CAEBE</name>
<keyword evidence="4" id="KW-1185">Reference proteome</keyword>
<dbReference type="OMA" id="RRRAIIW"/>
<feature type="region of interest" description="Disordered" evidence="2">
    <location>
        <begin position="168"/>
        <end position="249"/>
    </location>
</feature>
<dbReference type="STRING" id="135651.G0PDK9"/>
<feature type="region of interest" description="Disordered" evidence="2">
    <location>
        <begin position="477"/>
        <end position="690"/>
    </location>
</feature>
<gene>
    <name evidence="3" type="ORF">CAEBREN_18253</name>
</gene>
<feature type="compositionally biased region" description="Acidic residues" evidence="2">
    <location>
        <begin position="621"/>
        <end position="688"/>
    </location>
</feature>
<feature type="compositionally biased region" description="Acidic residues" evidence="2">
    <location>
        <begin position="482"/>
        <end position="537"/>
    </location>
</feature>
<accession>G0PDK9</accession>
<dbReference type="HOGENOM" id="CLU_302730_0_0_1"/>
<feature type="compositionally biased region" description="Acidic residues" evidence="2">
    <location>
        <begin position="171"/>
        <end position="249"/>
    </location>
</feature>
<evidence type="ECO:0000256" key="2">
    <source>
        <dbReference type="SAM" id="MobiDB-lite"/>
    </source>
</evidence>
<feature type="compositionally biased region" description="Acidic residues" evidence="2">
    <location>
        <begin position="568"/>
        <end position="611"/>
    </location>
</feature>
<dbReference type="AlphaFoldDB" id="G0PDK9"/>
<dbReference type="EMBL" id="GL380280">
    <property type="protein sequence ID" value="EGT51890.1"/>
    <property type="molecule type" value="Genomic_DNA"/>
</dbReference>
<dbReference type="OrthoDB" id="5911795at2759"/>
<evidence type="ECO:0000313" key="3">
    <source>
        <dbReference type="EMBL" id="EGT51890.1"/>
    </source>
</evidence>
<feature type="coiled-coil region" evidence="1">
    <location>
        <begin position="130"/>
        <end position="164"/>
    </location>
</feature>
<feature type="compositionally biased region" description="Basic residues" evidence="2">
    <location>
        <begin position="542"/>
        <end position="555"/>
    </location>
</feature>
<organism evidence="4">
    <name type="scientific">Caenorhabditis brenneri</name>
    <name type="common">Nematode worm</name>
    <dbReference type="NCBI Taxonomy" id="135651"/>
    <lineage>
        <taxon>Eukaryota</taxon>
        <taxon>Metazoa</taxon>
        <taxon>Ecdysozoa</taxon>
        <taxon>Nematoda</taxon>
        <taxon>Chromadorea</taxon>
        <taxon>Rhabditida</taxon>
        <taxon>Rhabditina</taxon>
        <taxon>Rhabditomorpha</taxon>
        <taxon>Rhabditoidea</taxon>
        <taxon>Rhabditidae</taxon>
        <taxon>Peloderinae</taxon>
        <taxon>Caenorhabditis</taxon>
    </lineage>
</organism>
<keyword evidence="1" id="KW-0175">Coiled coil</keyword>
<protein>
    <submittedName>
        <fullName evidence="3">Uncharacterized protein</fullName>
    </submittedName>
</protein>
<proteinExistence type="predicted"/>
<reference evidence="4" key="1">
    <citation type="submission" date="2011-07" db="EMBL/GenBank/DDBJ databases">
        <authorList>
            <consortium name="Caenorhabditis brenneri Sequencing and Analysis Consortium"/>
            <person name="Wilson R.K."/>
        </authorList>
    </citation>
    <scope>NUCLEOTIDE SEQUENCE [LARGE SCALE GENOMIC DNA]</scope>
    <source>
        <strain evidence="4">PB2801</strain>
    </source>
</reference>
<evidence type="ECO:0000313" key="4">
    <source>
        <dbReference type="Proteomes" id="UP000008068"/>
    </source>
</evidence>
<dbReference type="eggNOG" id="ENOG502QSYS">
    <property type="taxonomic scope" value="Eukaryota"/>
</dbReference>
<dbReference type="Proteomes" id="UP000008068">
    <property type="component" value="Unassembled WGS sequence"/>
</dbReference>